<feature type="chain" id="PRO_5036485781" description="C-type lectin domain-containing protein" evidence="2">
    <location>
        <begin position="17"/>
        <end position="165"/>
    </location>
</feature>
<feature type="signal peptide" evidence="2">
    <location>
        <begin position="1"/>
        <end position="16"/>
    </location>
</feature>
<evidence type="ECO:0000256" key="2">
    <source>
        <dbReference type="SAM" id="SignalP"/>
    </source>
</evidence>
<proteinExistence type="predicted"/>
<dbReference type="AlphaFoldDB" id="A0A8W8N0W8"/>
<dbReference type="CDD" id="cd00037">
    <property type="entry name" value="CLECT"/>
    <property type="match status" value="1"/>
</dbReference>
<dbReference type="OrthoDB" id="6116695at2759"/>
<dbReference type="SUPFAM" id="SSF56436">
    <property type="entry name" value="C-type lectin-like"/>
    <property type="match status" value="1"/>
</dbReference>
<keyword evidence="1" id="KW-1015">Disulfide bond</keyword>
<dbReference type="PROSITE" id="PS50041">
    <property type="entry name" value="C_TYPE_LECTIN_2"/>
    <property type="match status" value="1"/>
</dbReference>
<keyword evidence="2" id="KW-0732">Signal</keyword>
<evidence type="ECO:0000313" key="5">
    <source>
        <dbReference type="Proteomes" id="UP000005408"/>
    </source>
</evidence>
<reference evidence="4" key="1">
    <citation type="submission" date="2022-08" db="UniProtKB">
        <authorList>
            <consortium name="EnsemblMetazoa"/>
        </authorList>
    </citation>
    <scope>IDENTIFICATION</scope>
    <source>
        <strain evidence="4">05x7-T-G4-1.051#20</strain>
    </source>
</reference>
<dbReference type="InterPro" id="IPR016186">
    <property type="entry name" value="C-type_lectin-like/link_sf"/>
</dbReference>
<dbReference type="Gene3D" id="3.10.100.10">
    <property type="entry name" value="Mannose-Binding Protein A, subunit A"/>
    <property type="match status" value="1"/>
</dbReference>
<feature type="domain" description="C-type lectin" evidence="3">
    <location>
        <begin position="27"/>
        <end position="151"/>
    </location>
</feature>
<dbReference type="InterPro" id="IPR018378">
    <property type="entry name" value="C-type_lectin_CS"/>
</dbReference>
<dbReference type="Proteomes" id="UP000005408">
    <property type="component" value="Unassembled WGS sequence"/>
</dbReference>
<evidence type="ECO:0000256" key="1">
    <source>
        <dbReference type="ARBA" id="ARBA00023157"/>
    </source>
</evidence>
<organism evidence="4 5">
    <name type="scientific">Magallana gigas</name>
    <name type="common">Pacific oyster</name>
    <name type="synonym">Crassostrea gigas</name>
    <dbReference type="NCBI Taxonomy" id="29159"/>
    <lineage>
        <taxon>Eukaryota</taxon>
        <taxon>Metazoa</taxon>
        <taxon>Spiralia</taxon>
        <taxon>Lophotrochozoa</taxon>
        <taxon>Mollusca</taxon>
        <taxon>Bivalvia</taxon>
        <taxon>Autobranchia</taxon>
        <taxon>Pteriomorphia</taxon>
        <taxon>Ostreida</taxon>
        <taxon>Ostreoidea</taxon>
        <taxon>Ostreidae</taxon>
        <taxon>Magallana</taxon>
    </lineage>
</organism>
<name>A0A8W8N0W8_MAGGI</name>
<evidence type="ECO:0000313" key="4">
    <source>
        <dbReference type="EnsemblMetazoa" id="G4829.1:cds"/>
    </source>
</evidence>
<dbReference type="InterPro" id="IPR001304">
    <property type="entry name" value="C-type_lectin-like"/>
</dbReference>
<dbReference type="EnsemblMetazoa" id="G4829.1">
    <property type="protein sequence ID" value="G4829.1:cds"/>
    <property type="gene ID" value="G4829"/>
</dbReference>
<dbReference type="Pfam" id="PF00059">
    <property type="entry name" value="Lectin_C"/>
    <property type="match status" value="1"/>
</dbReference>
<dbReference type="InterPro" id="IPR050111">
    <property type="entry name" value="C-type_lectin/snaclec_domain"/>
</dbReference>
<sequence>MIFILFAVSLFQAVTPQSECPHGWTRRDSSCYLFVTHVANDWTESEFFCRLLHSNLAEIETQEEGTFLQSQARIHTHENRDSHGFWIGGTDAVEEGKWIWITSGHSFTYSHWAPGFPDDYHGNEDCLELFKDERFLWNDEKCDHRMSFICELSLVESAGSLVIGK</sequence>
<dbReference type="SMART" id="SM00034">
    <property type="entry name" value="CLECT"/>
    <property type="match status" value="1"/>
</dbReference>
<dbReference type="InterPro" id="IPR016187">
    <property type="entry name" value="CTDL_fold"/>
</dbReference>
<keyword evidence="5" id="KW-1185">Reference proteome</keyword>
<dbReference type="PANTHER" id="PTHR22803">
    <property type="entry name" value="MANNOSE, PHOSPHOLIPASE, LECTIN RECEPTOR RELATED"/>
    <property type="match status" value="1"/>
</dbReference>
<dbReference type="OMA" id="HVANDWT"/>
<evidence type="ECO:0000259" key="3">
    <source>
        <dbReference type="PROSITE" id="PS50041"/>
    </source>
</evidence>
<protein>
    <recommendedName>
        <fullName evidence="3">C-type lectin domain-containing protein</fullName>
    </recommendedName>
</protein>
<accession>A0A8W8N0W8</accession>
<dbReference type="PROSITE" id="PS00615">
    <property type="entry name" value="C_TYPE_LECTIN_1"/>
    <property type="match status" value="1"/>
</dbReference>